<feature type="coiled-coil region" evidence="1">
    <location>
        <begin position="1232"/>
        <end position="1290"/>
    </location>
</feature>
<dbReference type="STRING" id="31234.E3NCP9"/>
<dbReference type="InParanoid" id="E3NCP9"/>
<feature type="region of interest" description="Disordered" evidence="2">
    <location>
        <begin position="930"/>
        <end position="989"/>
    </location>
</feature>
<feature type="compositionally biased region" description="Basic and acidic residues" evidence="2">
    <location>
        <begin position="816"/>
        <end position="826"/>
    </location>
</feature>
<evidence type="ECO:0000256" key="2">
    <source>
        <dbReference type="SAM" id="MobiDB-lite"/>
    </source>
</evidence>
<evidence type="ECO:0000256" key="1">
    <source>
        <dbReference type="SAM" id="Coils"/>
    </source>
</evidence>
<feature type="compositionally biased region" description="Polar residues" evidence="2">
    <location>
        <begin position="844"/>
        <end position="863"/>
    </location>
</feature>
<proteinExistence type="predicted"/>
<dbReference type="KEGG" id="crq:GCK72_011718"/>
<organism evidence="4">
    <name type="scientific">Caenorhabditis remanei</name>
    <name type="common">Caenorhabditis vulgaris</name>
    <dbReference type="NCBI Taxonomy" id="31234"/>
    <lineage>
        <taxon>Eukaryota</taxon>
        <taxon>Metazoa</taxon>
        <taxon>Ecdysozoa</taxon>
        <taxon>Nematoda</taxon>
        <taxon>Chromadorea</taxon>
        <taxon>Rhabditida</taxon>
        <taxon>Rhabditina</taxon>
        <taxon>Rhabditomorpha</taxon>
        <taxon>Rhabditoidea</taxon>
        <taxon>Rhabditidae</taxon>
        <taxon>Peloderinae</taxon>
        <taxon>Caenorhabditis</taxon>
    </lineage>
</organism>
<keyword evidence="1" id="KW-0175">Coiled coil</keyword>
<reference evidence="3" key="1">
    <citation type="submission" date="2007-07" db="EMBL/GenBank/DDBJ databases">
        <title>PCAP assembly of the Caenorhabditis remanei genome.</title>
        <authorList>
            <consortium name="The Caenorhabditis remanei Sequencing Consortium"/>
            <person name="Wilson R.K."/>
        </authorList>
    </citation>
    <scope>NUCLEOTIDE SEQUENCE [LARGE SCALE GENOMIC DNA]</scope>
    <source>
        <strain evidence="3">PB4641</strain>
    </source>
</reference>
<feature type="region of interest" description="Disordered" evidence="2">
    <location>
        <begin position="1062"/>
        <end position="1089"/>
    </location>
</feature>
<feature type="region of interest" description="Disordered" evidence="2">
    <location>
        <begin position="1155"/>
        <end position="1183"/>
    </location>
</feature>
<feature type="region of interest" description="Disordered" evidence="2">
    <location>
        <begin position="801"/>
        <end position="887"/>
    </location>
</feature>
<dbReference type="RefSeq" id="XP_003093823.2">
    <property type="nucleotide sequence ID" value="XM_003093775.2"/>
</dbReference>
<accession>E3NCP9</accession>
<keyword evidence="4" id="KW-1185">Reference proteome</keyword>
<protein>
    <submittedName>
        <fullName evidence="3">Uncharacterized protein</fullName>
    </submittedName>
</protein>
<dbReference type="OMA" id="YHARRIT"/>
<dbReference type="EMBL" id="DS268600">
    <property type="protein sequence ID" value="EFO93265.1"/>
    <property type="molecule type" value="Genomic_DNA"/>
</dbReference>
<dbReference type="GeneID" id="9810733"/>
<sequence length="1350" mass="151232">MAAKHKDTRYRVIYAKDYQIESRNDNVMRDFEIYHQDTLLRSNIDYLTDDLMAIHKYTFTLLDKQDIDIFHTMLSNNCRRNENDASGMAGILRNMATMSKNHRKNLYIRCLPPMLAVSPESYRVFAEDVLDVVPLMLKRQHVKLSAKHMRILNVKNGDWRKKDDDKSLDLTLSLEQMNEFLEKFDCDKSLLTLVEDPMYTSTRIDQETHWGYSMTCAPDLTQIIDPLQAAAFFFHSVVNGVDWSRKEPCLEHGPECLKTLKERFLGILNGYALTNAGYYLSWKKTCEDCAKVRKDSCFLKYHARRITPDYALQDFQPSHKFPISHFYHTGVYYNLLDETDRFPEHVTHLHVWALRFLLQLGWVQQFFGTEHKPIRDLIANSALFLVPVEDRKEIEGMMLKMFKDGNGQKLELKYFEPLGLREDPNDEPQKPFQPLQLTAPPGFFEKRSILTNKVVRYQKIIEEPVAPRVPSYNKMLSSLESELPKLIESLYKSLEIAENGSAPPDDVILIQKKIMSMESLLFSINEKVEKGREPTKSEMSKLQSILVEIPELHKKLLAKESNSMSIDTKEKTTVRMPQNASTDIQKAEVSGSLSILAEPPGLPKELSSLESGLPNVIEKTQITGNGSTVVPEDLLLMDKKVSSLEFVMSCVMEKIEKGEEITPEYAESLSILADLPELHQPSPGVVKKLVSGESTPPGMLAEPPGLTKKLVGPLVDSLSLDTPQEKVTVGMSHQNNIEKTENGSTSSVVSGSLSIVLPPPGLLKPSLDRNLISETEKCESVGITFELPGTKSEMAGVAEIAAGNSSTSSKLGVTVEKSDEPEKTENGSEISAPPLGLDKKLNASPDNQKAGNSSRTFATSGSLSILPPPPGFPQKLTSGPPPGLDPAKIKFELPGMNTKLSSYESTPPGILTKLSVPNRNSEMARVAEIAAGNSSTSSQVPTLPDVPDEPPEKAGNESTSSEVPLLSEESTFERQSATSSILAKPPGLHKKLSSEMSEIPIETPSLEKKNALTEAQTPVVLEGRLNAKLELLEMAEELETSETSAPPFFQAKLFCIVDQPEAKNGSVSSEEPESLRMNPGRKTKTPPVKIPWEESNRKVINLYTPKPKKTKVIILEKETKDTVKFDKEFASFHPEVVAKPLFLIRNLKTVLKKMKEEKSQMPGTSTVPEAVPSRNQDPLEEKPAPLPKITVTQVIKLWDYVWLISNQCEEENRKIVKIVADYNEAQFPVLEESKLEATVTELAKNLSNLEMERDNNLAKKKILLARQEQLLKLNSALQRAEGDMKEKIQKIVDEHDSQTEKNSPETRKLMEEKDVIISQLKQTNKALSAQNGELDATIRELTGKIREMRR</sequence>
<evidence type="ECO:0000313" key="3">
    <source>
        <dbReference type="EMBL" id="EFO93265.1"/>
    </source>
</evidence>
<dbReference type="HOGENOM" id="CLU_257747_0_0_1"/>
<dbReference type="Proteomes" id="UP000008281">
    <property type="component" value="Unassembled WGS sequence"/>
</dbReference>
<dbReference type="CTD" id="9810733"/>
<evidence type="ECO:0000313" key="4">
    <source>
        <dbReference type="Proteomes" id="UP000008281"/>
    </source>
</evidence>
<feature type="compositionally biased region" description="Polar residues" evidence="2">
    <location>
        <begin position="932"/>
        <end position="941"/>
    </location>
</feature>
<name>E3NCP9_CAERE</name>
<gene>
    <name evidence="3" type="ORF">CRE_21531</name>
</gene>